<accession>A0A0G0L4P1</accession>
<comment type="caution">
    <text evidence="1">The sequence shown here is derived from an EMBL/GenBank/DDBJ whole genome shotgun (WGS) entry which is preliminary data.</text>
</comment>
<name>A0A0G0L4P1_9BACT</name>
<evidence type="ECO:0000313" key="1">
    <source>
        <dbReference type="EMBL" id="KKQ86963.1"/>
    </source>
</evidence>
<sequence>MDRDGHNRFIQKMPIYFGFLLCLLSILFLVTRVKTVKAYGCWESTCFPPMEDCVGGCYGGSCCDDLDDPCDNHPFSPSCNDSGGGGGRIVLMETKIMYMMMIQPQCQIQKYGD</sequence>
<proteinExistence type="predicted"/>
<organism evidence="1 2">
    <name type="scientific">Candidatus Woesebacteria bacterium GW2011_GWB1_38_8b</name>
    <dbReference type="NCBI Taxonomy" id="1618571"/>
    <lineage>
        <taxon>Bacteria</taxon>
        <taxon>Candidatus Woeseibacteriota</taxon>
    </lineage>
</organism>
<protein>
    <submittedName>
        <fullName evidence="1">Uncharacterized protein</fullName>
    </submittedName>
</protein>
<gene>
    <name evidence="1" type="ORF">UT10_C0013G0012</name>
</gene>
<dbReference type="EMBL" id="LBVN01000013">
    <property type="protein sequence ID" value="KKQ86963.1"/>
    <property type="molecule type" value="Genomic_DNA"/>
</dbReference>
<reference evidence="1 2" key="1">
    <citation type="journal article" date="2015" name="Nature">
        <title>rRNA introns, odd ribosomes, and small enigmatic genomes across a large radiation of phyla.</title>
        <authorList>
            <person name="Brown C.T."/>
            <person name="Hug L.A."/>
            <person name="Thomas B.C."/>
            <person name="Sharon I."/>
            <person name="Castelle C.J."/>
            <person name="Singh A."/>
            <person name="Wilkins M.J."/>
            <person name="Williams K.H."/>
            <person name="Banfield J.F."/>
        </authorList>
    </citation>
    <scope>NUCLEOTIDE SEQUENCE [LARGE SCALE GENOMIC DNA]</scope>
</reference>
<dbReference type="AlphaFoldDB" id="A0A0G0L4P1"/>
<dbReference type="Proteomes" id="UP000033944">
    <property type="component" value="Unassembled WGS sequence"/>
</dbReference>
<evidence type="ECO:0000313" key="2">
    <source>
        <dbReference type="Proteomes" id="UP000033944"/>
    </source>
</evidence>